<comment type="similarity">
    <text evidence="4 16">Belongs to the CDP-alcohol phosphatidyltransferase class-I family.</text>
</comment>
<feature type="transmembrane region" description="Helical" evidence="17">
    <location>
        <begin position="7"/>
        <end position="23"/>
    </location>
</feature>
<evidence type="ECO:0000256" key="7">
    <source>
        <dbReference type="ARBA" id="ARBA00022516"/>
    </source>
</evidence>
<dbReference type="PANTHER" id="PTHR14269:SF62">
    <property type="entry name" value="CDP-DIACYLGLYCEROL--GLYCEROL-3-PHOSPHATE 3-PHOSPHATIDYLTRANSFERASE 1, CHLOROPLASTIC"/>
    <property type="match status" value="1"/>
</dbReference>
<evidence type="ECO:0000256" key="3">
    <source>
        <dbReference type="ARBA" id="ARBA00005189"/>
    </source>
</evidence>
<evidence type="ECO:0000313" key="19">
    <source>
        <dbReference type="Proteomes" id="UP001330434"/>
    </source>
</evidence>
<evidence type="ECO:0000256" key="4">
    <source>
        <dbReference type="ARBA" id="ARBA00010441"/>
    </source>
</evidence>
<dbReference type="Pfam" id="PF01066">
    <property type="entry name" value="CDP-OH_P_transf"/>
    <property type="match status" value="1"/>
</dbReference>
<sequence length="179" mass="19633">MNLPNFITLARLLSVPVIVWLILLHEQSLAFIIFLIASISDALDGFLARILKERTTLGAYLDPIADKALLVGVYAALGNEHLIPLWVVILVIFRDTIIIGGIILLGLLSKTFKMEPFLISKINTTIQLLYIVYVLSPLPAIIGIPILGEMIAWTVGITTLISGASYVKVGLEILTREDV</sequence>
<dbReference type="InterPro" id="IPR000462">
    <property type="entry name" value="CDP-OH_P_trans"/>
</dbReference>
<evidence type="ECO:0000256" key="16">
    <source>
        <dbReference type="RuleBase" id="RU003750"/>
    </source>
</evidence>
<comment type="subcellular location">
    <subcellularLocation>
        <location evidence="1">Membrane</location>
        <topology evidence="1">Multi-pass membrane protein</topology>
    </subcellularLocation>
</comment>
<evidence type="ECO:0000256" key="11">
    <source>
        <dbReference type="ARBA" id="ARBA00023098"/>
    </source>
</evidence>
<dbReference type="PROSITE" id="PS00379">
    <property type="entry name" value="CDP_ALCOHOL_P_TRANSF"/>
    <property type="match status" value="1"/>
</dbReference>
<dbReference type="Proteomes" id="UP001330434">
    <property type="component" value="Chromosome"/>
</dbReference>
<keyword evidence="19" id="KW-1185">Reference proteome</keyword>
<dbReference type="InterPro" id="IPR048254">
    <property type="entry name" value="CDP_ALCOHOL_P_TRANSF_CS"/>
</dbReference>
<dbReference type="InterPro" id="IPR043130">
    <property type="entry name" value="CDP-OH_PTrfase_TM_dom"/>
</dbReference>
<evidence type="ECO:0000313" key="18">
    <source>
        <dbReference type="EMBL" id="WVX67399.1"/>
    </source>
</evidence>
<evidence type="ECO:0000256" key="1">
    <source>
        <dbReference type="ARBA" id="ARBA00004141"/>
    </source>
</evidence>
<dbReference type="InterPro" id="IPR004570">
    <property type="entry name" value="Phosphatidylglycerol_P_synth"/>
</dbReference>
<evidence type="ECO:0000256" key="6">
    <source>
        <dbReference type="ARBA" id="ARBA00014944"/>
    </source>
</evidence>
<dbReference type="InterPro" id="IPR050324">
    <property type="entry name" value="CDP-alcohol_PTase-I"/>
</dbReference>
<proteinExistence type="inferred from homology"/>
<keyword evidence="11" id="KW-0443">Lipid metabolism</keyword>
<keyword evidence="12 17" id="KW-0472">Membrane</keyword>
<dbReference type="PIRSF" id="PIRSF000847">
    <property type="entry name" value="Phos_ph_gly_syn"/>
    <property type="match status" value="1"/>
</dbReference>
<keyword evidence="10 17" id="KW-1133">Transmembrane helix</keyword>
<evidence type="ECO:0000256" key="17">
    <source>
        <dbReference type="SAM" id="Phobius"/>
    </source>
</evidence>
<evidence type="ECO:0000256" key="13">
    <source>
        <dbReference type="ARBA" id="ARBA00023209"/>
    </source>
</evidence>
<keyword evidence="14" id="KW-1208">Phospholipid metabolism</keyword>
<dbReference type="Gene3D" id="1.20.120.1760">
    <property type="match status" value="1"/>
</dbReference>
<evidence type="ECO:0000256" key="14">
    <source>
        <dbReference type="ARBA" id="ARBA00023264"/>
    </source>
</evidence>
<evidence type="ECO:0000256" key="5">
    <source>
        <dbReference type="ARBA" id="ARBA00013170"/>
    </source>
</evidence>
<evidence type="ECO:0000256" key="2">
    <source>
        <dbReference type="ARBA" id="ARBA00005042"/>
    </source>
</evidence>
<feature type="transmembrane region" description="Helical" evidence="17">
    <location>
        <begin position="29"/>
        <end position="47"/>
    </location>
</feature>
<keyword evidence="8 16" id="KW-0808">Transferase</keyword>
<evidence type="ECO:0000256" key="10">
    <source>
        <dbReference type="ARBA" id="ARBA00022989"/>
    </source>
</evidence>
<name>A0ABZ2C4R3_9PROT</name>
<evidence type="ECO:0000256" key="15">
    <source>
        <dbReference type="ARBA" id="ARBA00048586"/>
    </source>
</evidence>
<dbReference type="PANTHER" id="PTHR14269">
    <property type="entry name" value="CDP-DIACYLGLYCEROL--GLYCEROL-3-PHOSPHATE 3-PHOSPHATIDYLTRANSFERASE-RELATED"/>
    <property type="match status" value="1"/>
</dbReference>
<evidence type="ECO:0000256" key="9">
    <source>
        <dbReference type="ARBA" id="ARBA00022692"/>
    </source>
</evidence>
<accession>A0ABZ2C4R3</accession>
<protein>
    <recommendedName>
        <fullName evidence="6">CDP-diacylglycerol--glycerol-3-phosphate 3-phosphatidyltransferase</fullName>
        <ecNumber evidence="5">2.7.8.5</ecNumber>
    </recommendedName>
</protein>
<keyword evidence="9 17" id="KW-0812">Transmembrane</keyword>
<dbReference type="EC" id="2.7.8.5" evidence="5"/>
<comment type="pathway">
    <text evidence="3">Lipid metabolism.</text>
</comment>
<feature type="transmembrane region" description="Helical" evidence="17">
    <location>
        <begin position="153"/>
        <end position="174"/>
    </location>
</feature>
<comment type="catalytic activity">
    <reaction evidence="15">
        <text>a CDP-1,2-diacyl-sn-glycerol + sn-glycerol 3-phosphate = a 1,2-diacyl-sn-glycero-3-phospho-(1'-sn-glycero-3'-phosphate) + CMP + H(+)</text>
        <dbReference type="Rhea" id="RHEA:12593"/>
        <dbReference type="ChEBI" id="CHEBI:15378"/>
        <dbReference type="ChEBI" id="CHEBI:57597"/>
        <dbReference type="ChEBI" id="CHEBI:58332"/>
        <dbReference type="ChEBI" id="CHEBI:60110"/>
        <dbReference type="ChEBI" id="CHEBI:60377"/>
        <dbReference type="EC" id="2.7.8.5"/>
    </reaction>
</comment>
<keyword evidence="13" id="KW-0594">Phospholipid biosynthesis</keyword>
<dbReference type="EMBL" id="CP133270">
    <property type="protein sequence ID" value="WVX67399.1"/>
    <property type="molecule type" value="Genomic_DNA"/>
</dbReference>
<evidence type="ECO:0000256" key="12">
    <source>
        <dbReference type="ARBA" id="ARBA00023136"/>
    </source>
</evidence>
<feature type="transmembrane region" description="Helical" evidence="17">
    <location>
        <begin position="128"/>
        <end position="147"/>
    </location>
</feature>
<feature type="transmembrane region" description="Helical" evidence="17">
    <location>
        <begin position="59"/>
        <end position="77"/>
    </location>
</feature>
<keyword evidence="7" id="KW-0444">Lipid biosynthesis</keyword>
<dbReference type="RefSeq" id="WP_331256157.1">
    <property type="nucleotide sequence ID" value="NZ_CP133270.1"/>
</dbReference>
<comment type="pathway">
    <text evidence="2">Phospholipid metabolism; phosphatidylglycerol biosynthesis; phosphatidylglycerol from CDP-diacylglycerol: step 1/2.</text>
</comment>
<reference evidence="18 19" key="1">
    <citation type="journal article" date="2024" name="Environ. Microbiol.">
        <title>Novel evolutionary insights on the interactions of the Holosporales (Alphaproteobacteria) with eukaryotic hosts from comparative genomics.</title>
        <authorList>
            <person name="Giovannini M."/>
            <person name="Petroni G."/>
            <person name="Castelli M."/>
        </authorList>
    </citation>
    <scope>NUCLEOTIDE SEQUENCE [LARGE SCALE GENOMIC DNA]</scope>
    <source>
        <strain evidence="18 19">US_Bl 15I1</strain>
    </source>
</reference>
<feature type="transmembrane region" description="Helical" evidence="17">
    <location>
        <begin position="83"/>
        <end position="108"/>
    </location>
</feature>
<gene>
    <name evidence="18" type="ORF">Bealeia1_01601</name>
</gene>
<evidence type="ECO:0000256" key="8">
    <source>
        <dbReference type="ARBA" id="ARBA00022679"/>
    </source>
</evidence>
<organism evidence="18 19">
    <name type="scientific">Candidatus Bealeia paramacronuclearis</name>
    <dbReference type="NCBI Taxonomy" id="1921001"/>
    <lineage>
        <taxon>Bacteria</taxon>
        <taxon>Pseudomonadati</taxon>
        <taxon>Pseudomonadota</taxon>
        <taxon>Alphaproteobacteria</taxon>
        <taxon>Holosporales</taxon>
        <taxon>Holosporaceae</taxon>
        <taxon>Candidatus Bealeia</taxon>
    </lineage>
</organism>